<protein>
    <recommendedName>
        <fullName evidence="1">EF-hand domain-containing protein</fullName>
    </recommendedName>
</protein>
<sequence length="624" mass="67848">MNLSTAMKSLTYTLLFLPMLCLAETRERFVLIVGNNTSATLGRPRLQFADDDAAKYDTVFRVLAPGAYVRVLTELDKDTARLFPEVRQRAEPPTLARLQEAFEDISRRVRENTRQGRESELYFLFAGHGDVEQGKGFLELSDGAFTSDALEEALSRIPVQRAHVVLDSCNSFFMLNPRKPGGRRYATPVDSAEAMGRRLQNVGVLLSTSAEAEVYEWSELQSGIFSHAVRSGLLGAADGDGDGAVSYEELAAFVETASHEVKNPAFRPHVFARGPSGDNQVHLMESGVANGAVLDVGETEPVRLVVRDAEGLRWIDSHSEAGHRVHLRLPQAIRGGSVERVLADGSSERFGLPAEQGTLSSLVSVERVLEARGITDPLRMLFAQPFGPQALADFRSAQAATPTPVYGISREDGERMGLLLGQLGRQQRQSRHVEGALRLTGGAALALAGGLNLRAGGYKAANWSYLGASALLLGAGTWSLLSSTEGEEVEAEYRRALLTQEDHASVVARTEERLRSIAVTEERNRFALKLTGAFVFATGAALTVWMEDAKPPLPENYGRALNRLAGPAFMIAGTGFLLDAFLQRSPAEHVLEAWRSDRAPREVPRMSISLLPEGGAMMGMSGQF</sequence>
<dbReference type="Gene3D" id="3.40.50.1460">
    <property type="match status" value="1"/>
</dbReference>
<dbReference type="Proteomes" id="UP000315369">
    <property type="component" value="Unassembled WGS sequence"/>
</dbReference>
<keyword evidence="3" id="KW-1185">Reference proteome</keyword>
<dbReference type="PROSITE" id="PS50222">
    <property type="entry name" value="EF_HAND_2"/>
    <property type="match status" value="1"/>
</dbReference>
<proteinExistence type="predicted"/>
<dbReference type="RefSeq" id="WP_141647605.1">
    <property type="nucleotide sequence ID" value="NZ_VIFM01000242.1"/>
</dbReference>
<evidence type="ECO:0000259" key="1">
    <source>
        <dbReference type="PROSITE" id="PS50222"/>
    </source>
</evidence>
<organism evidence="2 3">
    <name type="scientific">Myxococcus llanfairpwllgwyngyllgogerychwyrndrobwllllantysiliogogogochensis</name>
    <dbReference type="NCBI Taxonomy" id="2590453"/>
    <lineage>
        <taxon>Bacteria</taxon>
        <taxon>Pseudomonadati</taxon>
        <taxon>Myxococcota</taxon>
        <taxon>Myxococcia</taxon>
        <taxon>Myxococcales</taxon>
        <taxon>Cystobacterineae</taxon>
        <taxon>Myxococcaceae</taxon>
        <taxon>Myxococcus</taxon>
    </lineage>
</organism>
<dbReference type="EMBL" id="VIFM01000242">
    <property type="protein sequence ID" value="TQF10613.1"/>
    <property type="molecule type" value="Genomic_DNA"/>
</dbReference>
<evidence type="ECO:0000313" key="2">
    <source>
        <dbReference type="EMBL" id="TQF10613.1"/>
    </source>
</evidence>
<name>A0A540WNK6_9BACT</name>
<evidence type="ECO:0000313" key="3">
    <source>
        <dbReference type="Proteomes" id="UP000315369"/>
    </source>
</evidence>
<gene>
    <name evidence="2" type="ORF">FJV41_38520</name>
</gene>
<dbReference type="GO" id="GO:0005509">
    <property type="term" value="F:calcium ion binding"/>
    <property type="evidence" value="ECO:0007669"/>
    <property type="project" value="InterPro"/>
</dbReference>
<reference evidence="2 3" key="1">
    <citation type="submission" date="2019-06" db="EMBL/GenBank/DDBJ databases">
        <authorList>
            <person name="Livingstone P."/>
            <person name="Whitworth D."/>
        </authorList>
    </citation>
    <scope>NUCLEOTIDE SEQUENCE [LARGE SCALE GENOMIC DNA]</scope>
    <source>
        <strain evidence="2 3">AM401</strain>
    </source>
</reference>
<dbReference type="AlphaFoldDB" id="A0A540WNK6"/>
<dbReference type="InterPro" id="IPR002048">
    <property type="entry name" value="EF_hand_dom"/>
</dbReference>
<dbReference type="PROSITE" id="PS00018">
    <property type="entry name" value="EF_HAND_1"/>
    <property type="match status" value="1"/>
</dbReference>
<feature type="domain" description="EF-hand" evidence="1">
    <location>
        <begin position="238"/>
        <end position="260"/>
    </location>
</feature>
<comment type="caution">
    <text evidence="2">The sequence shown here is derived from an EMBL/GenBank/DDBJ whole genome shotgun (WGS) entry which is preliminary data.</text>
</comment>
<dbReference type="OrthoDB" id="5523951at2"/>
<accession>A0A540WNK6</accession>
<dbReference type="InterPro" id="IPR018247">
    <property type="entry name" value="EF_Hand_1_Ca_BS"/>
</dbReference>